<protein>
    <submittedName>
        <fullName evidence="1">Uncharacterized protein</fullName>
    </submittedName>
</protein>
<keyword evidence="2" id="KW-1185">Reference proteome</keyword>
<sequence>MFAGLSMIPRLFSELPLQGSCTTFGMRICNWPPPVTLNQVDVGLYSMDYGPTSKLQISNKLYHFMSRHLKSQFSTGDRCGHC</sequence>
<dbReference type="EMBL" id="CARXXK010000003">
    <property type="protein sequence ID" value="CAI6363138.1"/>
    <property type="molecule type" value="Genomic_DNA"/>
</dbReference>
<accession>A0AAV0X506</accession>
<evidence type="ECO:0000313" key="2">
    <source>
        <dbReference type="Proteomes" id="UP001160148"/>
    </source>
</evidence>
<proteinExistence type="predicted"/>
<gene>
    <name evidence="1" type="ORF">MEUPH1_LOCUS18129</name>
</gene>
<reference evidence="1 2" key="1">
    <citation type="submission" date="2023-01" db="EMBL/GenBank/DDBJ databases">
        <authorList>
            <person name="Whitehead M."/>
        </authorList>
    </citation>
    <scope>NUCLEOTIDE SEQUENCE [LARGE SCALE GENOMIC DNA]</scope>
</reference>
<dbReference type="Proteomes" id="UP001160148">
    <property type="component" value="Unassembled WGS sequence"/>
</dbReference>
<comment type="caution">
    <text evidence="1">The sequence shown here is derived from an EMBL/GenBank/DDBJ whole genome shotgun (WGS) entry which is preliminary data.</text>
</comment>
<evidence type="ECO:0000313" key="1">
    <source>
        <dbReference type="EMBL" id="CAI6363138.1"/>
    </source>
</evidence>
<dbReference type="AlphaFoldDB" id="A0AAV0X506"/>
<organism evidence="1 2">
    <name type="scientific">Macrosiphum euphorbiae</name>
    <name type="common">potato aphid</name>
    <dbReference type="NCBI Taxonomy" id="13131"/>
    <lineage>
        <taxon>Eukaryota</taxon>
        <taxon>Metazoa</taxon>
        <taxon>Ecdysozoa</taxon>
        <taxon>Arthropoda</taxon>
        <taxon>Hexapoda</taxon>
        <taxon>Insecta</taxon>
        <taxon>Pterygota</taxon>
        <taxon>Neoptera</taxon>
        <taxon>Paraneoptera</taxon>
        <taxon>Hemiptera</taxon>
        <taxon>Sternorrhyncha</taxon>
        <taxon>Aphidomorpha</taxon>
        <taxon>Aphidoidea</taxon>
        <taxon>Aphididae</taxon>
        <taxon>Macrosiphini</taxon>
        <taxon>Macrosiphum</taxon>
    </lineage>
</organism>
<name>A0AAV0X506_9HEMI</name>